<keyword evidence="3" id="KW-1185">Reference proteome</keyword>
<dbReference type="Pfam" id="PF13400">
    <property type="entry name" value="Tad"/>
    <property type="match status" value="1"/>
</dbReference>
<name>A0A1H0A435_9FIRM</name>
<feature type="domain" description="Putative Flp pilus-assembly TadG-like N-terminal" evidence="1">
    <location>
        <begin position="10"/>
        <end position="56"/>
    </location>
</feature>
<sequence length="387" mass="41107">MKRFCFNQKGSVFILMAFTIPLLIAFSALAADVGYLYVQRSHLQNIADAAALAGAAKLGSGTSDAQALAETYLEINSSAADAGNVETFTFLEENNTKKIRVDITRPAPLLFMRYFGYDTIDLAVYAIAAYSGSAAGIFEHSIVSAGDGPFYLLGQWGSGSNTFNGPIHVNGQNFQFTSTGSGDFTSNKVDASIKIAAEYYPIHGLDTPANKNAFADNISFNADYIDISENNPVISNYIGNLKKNATELQAGAIGNNRSLSSLGEKVYIRGSFDQNGGVYYLAWEPFYSGSITIIADGSIKLGFNNINNISANTKIILCSLTGDIVINAYQDLKLSALAPKGTITVEGGGATIDGFLIGQSITLGNGGRTYQNSNWAGGGAPKVRLTE</sequence>
<dbReference type="RefSeq" id="WP_092075033.1">
    <property type="nucleotide sequence ID" value="NZ_FNHB01000016.1"/>
</dbReference>
<accession>A0A1H0A435</accession>
<dbReference type="EMBL" id="FNHB01000016">
    <property type="protein sequence ID" value="SDN28021.1"/>
    <property type="molecule type" value="Genomic_DNA"/>
</dbReference>
<proteinExistence type="predicted"/>
<dbReference type="AlphaFoldDB" id="A0A1H0A435"/>
<gene>
    <name evidence="2" type="ORF">SAMN04488502_11643</name>
</gene>
<reference evidence="2 3" key="1">
    <citation type="submission" date="2016-10" db="EMBL/GenBank/DDBJ databases">
        <authorList>
            <person name="de Groot N.N."/>
        </authorList>
    </citation>
    <scope>NUCLEOTIDE SEQUENCE [LARGE SCALE GENOMIC DNA]</scope>
    <source>
        <strain evidence="2 3">DSM 1736</strain>
    </source>
</reference>
<dbReference type="InterPro" id="IPR028087">
    <property type="entry name" value="Tad_N"/>
</dbReference>
<protein>
    <submittedName>
        <fullName evidence="2">Putative Flp pilus-assembly TadE/G-like</fullName>
    </submittedName>
</protein>
<evidence type="ECO:0000259" key="1">
    <source>
        <dbReference type="Pfam" id="PF13400"/>
    </source>
</evidence>
<dbReference type="OrthoDB" id="1681677at2"/>
<organism evidence="2 3">
    <name type="scientific">Dendrosporobacter quercicolus</name>
    <dbReference type="NCBI Taxonomy" id="146817"/>
    <lineage>
        <taxon>Bacteria</taxon>
        <taxon>Bacillati</taxon>
        <taxon>Bacillota</taxon>
        <taxon>Negativicutes</taxon>
        <taxon>Selenomonadales</taxon>
        <taxon>Sporomusaceae</taxon>
        <taxon>Dendrosporobacter</taxon>
    </lineage>
</organism>
<evidence type="ECO:0000313" key="2">
    <source>
        <dbReference type="EMBL" id="SDN28021.1"/>
    </source>
</evidence>
<evidence type="ECO:0000313" key="3">
    <source>
        <dbReference type="Proteomes" id="UP000214880"/>
    </source>
</evidence>
<dbReference type="Proteomes" id="UP000214880">
    <property type="component" value="Unassembled WGS sequence"/>
</dbReference>
<dbReference type="STRING" id="146817.SAMN04488502_11643"/>